<gene>
    <name evidence="1" type="ORF">Dfulv_35165</name>
</gene>
<reference evidence="1" key="2">
    <citation type="submission" date="2022-09" db="EMBL/GenBank/DDBJ databases">
        <title>Biosynthetic gene clusters of Dactylosporangioum fulvum.</title>
        <authorList>
            <person name="Caradec T."/>
        </authorList>
    </citation>
    <scope>NUCLEOTIDE SEQUENCE</scope>
    <source>
        <strain evidence="1">NRRL B-16292</strain>
    </source>
</reference>
<name>A0ABY5VTG2_9ACTN</name>
<dbReference type="RefSeq" id="WP_259858133.1">
    <property type="nucleotide sequence ID" value="NZ_BAAAST010000009.1"/>
</dbReference>
<reference evidence="1" key="1">
    <citation type="submission" date="2021-04" db="EMBL/GenBank/DDBJ databases">
        <authorList>
            <person name="Hartkoorn R.C."/>
            <person name="Beaudoing E."/>
            <person name="Hot D."/>
        </authorList>
    </citation>
    <scope>NUCLEOTIDE SEQUENCE</scope>
    <source>
        <strain evidence="1">NRRL B-16292</strain>
    </source>
</reference>
<proteinExistence type="predicted"/>
<protein>
    <submittedName>
        <fullName evidence="1">Uncharacterized protein</fullName>
    </submittedName>
</protein>
<dbReference type="EMBL" id="CP073720">
    <property type="protein sequence ID" value="UWP80374.1"/>
    <property type="molecule type" value="Genomic_DNA"/>
</dbReference>
<evidence type="ECO:0000313" key="2">
    <source>
        <dbReference type="Proteomes" id="UP001059617"/>
    </source>
</evidence>
<accession>A0ABY5VTG2</accession>
<organism evidence="1 2">
    <name type="scientific">Dactylosporangium fulvum</name>
    <dbReference type="NCBI Taxonomy" id="53359"/>
    <lineage>
        <taxon>Bacteria</taxon>
        <taxon>Bacillati</taxon>
        <taxon>Actinomycetota</taxon>
        <taxon>Actinomycetes</taxon>
        <taxon>Micromonosporales</taxon>
        <taxon>Micromonosporaceae</taxon>
        <taxon>Dactylosporangium</taxon>
    </lineage>
</organism>
<evidence type="ECO:0000313" key="1">
    <source>
        <dbReference type="EMBL" id="UWP80374.1"/>
    </source>
</evidence>
<dbReference type="Proteomes" id="UP001059617">
    <property type="component" value="Chromosome"/>
</dbReference>
<sequence>MSGTVEDRIHVQVERGLLDLVRTNPHILCGNGSGGSIARADPDVGLAVAICHNRMFRSNPPLPPEGHPFTELGNVARSLVA</sequence>
<keyword evidence="2" id="KW-1185">Reference proteome</keyword>